<feature type="domain" description="G-protein coupled receptors family 1 profile" evidence="10">
    <location>
        <begin position="20"/>
        <end position="286"/>
    </location>
</feature>
<dbReference type="OrthoDB" id="8930837at2759"/>
<keyword evidence="7" id="KW-0675">Receptor</keyword>
<dbReference type="PANTHER" id="PTHR24230">
    <property type="entry name" value="G-PROTEIN COUPLED RECEPTOR"/>
    <property type="match status" value="1"/>
</dbReference>
<evidence type="ECO:0000256" key="8">
    <source>
        <dbReference type="ARBA" id="ARBA00023224"/>
    </source>
</evidence>
<evidence type="ECO:0000313" key="12">
    <source>
        <dbReference type="Proteomes" id="UP000822369"/>
    </source>
</evidence>
<comment type="caution">
    <text evidence="11">The sequence shown here is derived from an EMBL/GenBank/DDBJ whole genome shotgun (WGS) entry which is preliminary data.</text>
</comment>
<feature type="transmembrane region" description="Helical" evidence="9">
    <location>
        <begin position="122"/>
        <end position="144"/>
    </location>
</feature>
<feature type="transmembrane region" description="Helical" evidence="9">
    <location>
        <begin position="6"/>
        <end position="29"/>
    </location>
</feature>
<dbReference type="PRINTS" id="PR00237">
    <property type="entry name" value="GPCRRHODOPSN"/>
</dbReference>
<dbReference type="Gene3D" id="1.20.1070.10">
    <property type="entry name" value="Rhodopsin 7-helix transmembrane proteins"/>
    <property type="match status" value="1"/>
</dbReference>
<feature type="transmembrane region" description="Helical" evidence="9">
    <location>
        <begin position="238"/>
        <end position="259"/>
    </location>
</feature>
<evidence type="ECO:0000256" key="1">
    <source>
        <dbReference type="ARBA" id="ARBA00004651"/>
    </source>
</evidence>
<reference evidence="11" key="1">
    <citation type="submission" date="2020-03" db="EMBL/GenBank/DDBJ databases">
        <title>Intra-Species Differences in Population Size shape Life History and Genome Evolution.</title>
        <authorList>
            <person name="Willemsen D."/>
            <person name="Cui R."/>
            <person name="Valenzano D.R."/>
        </authorList>
    </citation>
    <scope>NUCLEOTIDE SEQUENCE</scope>
    <source>
        <strain evidence="11">GRZ</strain>
        <tissue evidence="11">Whole</tissue>
    </source>
</reference>
<dbReference type="OMA" id="QVDWTLY"/>
<feature type="transmembrane region" description="Helical" evidence="9">
    <location>
        <begin position="81"/>
        <end position="102"/>
    </location>
</feature>
<evidence type="ECO:0000256" key="7">
    <source>
        <dbReference type="ARBA" id="ARBA00023170"/>
    </source>
</evidence>
<keyword evidence="6 9" id="KW-0472">Membrane</keyword>
<keyword evidence="3 9" id="KW-0812">Transmembrane</keyword>
<dbReference type="PROSITE" id="PS50262">
    <property type="entry name" value="G_PROTEIN_RECEP_F1_2"/>
    <property type="match status" value="1"/>
</dbReference>
<dbReference type="GO" id="GO:0005886">
    <property type="term" value="C:plasma membrane"/>
    <property type="evidence" value="ECO:0007669"/>
    <property type="project" value="UniProtKB-SubCell"/>
</dbReference>
<gene>
    <name evidence="11" type="ORF">G4P62_004655</name>
</gene>
<name>A0A9D3C610_NOTFU</name>
<evidence type="ECO:0000256" key="3">
    <source>
        <dbReference type="ARBA" id="ARBA00022692"/>
    </source>
</evidence>
<evidence type="ECO:0000256" key="4">
    <source>
        <dbReference type="ARBA" id="ARBA00022989"/>
    </source>
</evidence>
<dbReference type="SUPFAM" id="SSF81321">
    <property type="entry name" value="Family A G protein-coupled receptor-like"/>
    <property type="match status" value="1"/>
</dbReference>
<dbReference type="AlphaFoldDB" id="A0A9D3C610"/>
<evidence type="ECO:0000256" key="5">
    <source>
        <dbReference type="ARBA" id="ARBA00023040"/>
    </source>
</evidence>
<evidence type="ECO:0000256" key="2">
    <source>
        <dbReference type="ARBA" id="ARBA00022475"/>
    </source>
</evidence>
<keyword evidence="2" id="KW-1003">Cell membrane</keyword>
<dbReference type="InterPro" id="IPR000276">
    <property type="entry name" value="GPCR_Rhodpsn"/>
</dbReference>
<evidence type="ECO:0000313" key="11">
    <source>
        <dbReference type="EMBL" id="KAF7231294.1"/>
    </source>
</evidence>
<accession>A0A9D3C610</accession>
<dbReference type="GO" id="GO:0008528">
    <property type="term" value="F:G protein-coupled peptide receptor activity"/>
    <property type="evidence" value="ECO:0007669"/>
    <property type="project" value="TreeGrafter"/>
</dbReference>
<dbReference type="Pfam" id="PF00001">
    <property type="entry name" value="7tm_1"/>
    <property type="match status" value="1"/>
</dbReference>
<dbReference type="InterPro" id="IPR017452">
    <property type="entry name" value="GPCR_Rhodpsn_7TM"/>
</dbReference>
<dbReference type="GO" id="GO:0007218">
    <property type="term" value="P:neuropeptide signaling pathway"/>
    <property type="evidence" value="ECO:0007669"/>
    <property type="project" value="TreeGrafter"/>
</dbReference>
<protein>
    <submittedName>
        <fullName evidence="11">LOC107378063-like protein</fullName>
    </submittedName>
</protein>
<dbReference type="KEGG" id="nfu:107378063"/>
<evidence type="ECO:0000259" key="10">
    <source>
        <dbReference type="PROSITE" id="PS50262"/>
    </source>
</evidence>
<organism evidence="11 12">
    <name type="scientific">Nothobranchius furzeri</name>
    <name type="common">Turquoise killifish</name>
    <dbReference type="NCBI Taxonomy" id="105023"/>
    <lineage>
        <taxon>Eukaryota</taxon>
        <taxon>Metazoa</taxon>
        <taxon>Chordata</taxon>
        <taxon>Craniata</taxon>
        <taxon>Vertebrata</taxon>
        <taxon>Euteleostomi</taxon>
        <taxon>Actinopterygii</taxon>
        <taxon>Neopterygii</taxon>
        <taxon>Teleostei</taxon>
        <taxon>Neoteleostei</taxon>
        <taxon>Acanthomorphata</taxon>
        <taxon>Ovalentaria</taxon>
        <taxon>Atherinomorphae</taxon>
        <taxon>Cyprinodontiformes</taxon>
        <taxon>Nothobranchiidae</taxon>
        <taxon>Nothobranchius</taxon>
    </lineage>
</organism>
<comment type="subcellular location">
    <subcellularLocation>
        <location evidence="1">Cell membrane</location>
        <topology evidence="1">Multi-pass membrane protein</topology>
    </subcellularLocation>
</comment>
<feature type="transmembrane region" description="Helical" evidence="9">
    <location>
        <begin position="183"/>
        <end position="207"/>
    </location>
</feature>
<dbReference type="Proteomes" id="UP000822369">
    <property type="component" value="Chromosome 1"/>
</dbReference>
<keyword evidence="5" id="KW-0297">G-protein coupled receptor</keyword>
<dbReference type="EMBL" id="JAAVVJ010000001">
    <property type="protein sequence ID" value="KAF7231294.1"/>
    <property type="molecule type" value="Genomic_DNA"/>
</dbReference>
<evidence type="ECO:0000256" key="6">
    <source>
        <dbReference type="ARBA" id="ARBA00023136"/>
    </source>
</evidence>
<proteinExistence type="predicted"/>
<evidence type="ECO:0000256" key="9">
    <source>
        <dbReference type="SAM" id="Phobius"/>
    </source>
</evidence>
<keyword evidence="8" id="KW-0807">Transducer</keyword>
<dbReference type="CDD" id="cd00637">
    <property type="entry name" value="7tm_classA_rhodopsin-like"/>
    <property type="match status" value="1"/>
</dbReference>
<keyword evidence="4 9" id="KW-1133">Transmembrane helix</keyword>
<sequence length="305" mass="34351">MFSVNLLILRVFVSSVGLVGNVCLILFIIQTKSSHVKSFELFLLGLAAANLEEIVILNVYVTIVQTSAATTSALWCRTLKFLTVCGEMASILFTVVISVYRYQKLRDAKRANFPICLDGIRYAWMLSGACVMFSVVISLPIYAITLQGSLENITDSSNGCSQDFLECAKDYCPTLYRVYKYLFMPICYLLPIIIVTVSGCLIIVVLLNQEKMVAALDDVTCPNHHSQSHGHSLHRSTVAVVAAMWLFQVDWTLYLILLWTLNDFDSWMEIEFFISTSYSSISPYVYGIGNNLFSVQHFKDLFLKL</sequence>
<feature type="transmembrane region" description="Helical" evidence="9">
    <location>
        <begin position="41"/>
        <end position="61"/>
    </location>
</feature>